<keyword evidence="1" id="KW-0175">Coiled coil</keyword>
<evidence type="ECO:0000313" key="4">
    <source>
        <dbReference type="EMBL" id="RVD86547.1"/>
    </source>
</evidence>
<feature type="compositionally biased region" description="Acidic residues" evidence="2">
    <location>
        <begin position="153"/>
        <end position="168"/>
    </location>
</feature>
<dbReference type="Pfam" id="PF06991">
    <property type="entry name" value="MFAP1"/>
    <property type="match status" value="1"/>
</dbReference>
<feature type="region of interest" description="Disordered" evidence="2">
    <location>
        <begin position="19"/>
        <end position="207"/>
    </location>
</feature>
<reference evidence="4 5" key="1">
    <citation type="submission" date="2019-01" db="EMBL/GenBank/DDBJ databases">
        <title>Intercellular communication is required for trap formation in the nematode-trapping fungus Duddingtonia flagrans.</title>
        <authorList>
            <person name="Youssar L."/>
            <person name="Wernet V."/>
            <person name="Hensel N."/>
            <person name="Hildebrandt H.-G."/>
            <person name="Fischer R."/>
        </authorList>
    </citation>
    <scope>NUCLEOTIDE SEQUENCE [LARGE SCALE GENOMIC DNA]</scope>
    <source>
        <strain evidence="4 5">CBS H-5679</strain>
    </source>
</reference>
<dbReference type="PANTHER" id="PTHR15327">
    <property type="entry name" value="MICROFIBRIL-ASSOCIATED PROTEIN"/>
    <property type="match status" value="1"/>
</dbReference>
<feature type="region of interest" description="Disordered" evidence="2">
    <location>
        <begin position="223"/>
        <end position="250"/>
    </location>
</feature>
<feature type="compositionally biased region" description="Acidic residues" evidence="2">
    <location>
        <begin position="241"/>
        <end position="250"/>
    </location>
</feature>
<dbReference type="InterPro" id="IPR009730">
    <property type="entry name" value="MFAP1_C"/>
</dbReference>
<evidence type="ECO:0000313" key="5">
    <source>
        <dbReference type="Proteomes" id="UP000283090"/>
    </source>
</evidence>
<sequence>MAVVVSGTRPEHAKLELELNTLSIDPESPTGTSNFTATMPPKRMTANPVRPARYRAGKPLPGDRSEESGDENDEENEDEDEVEQQPPAPAHRPAQAGTIISTGLQKVDLNQTFQKTSDDEESSEEEEDEDEEDDDDDDARGDSSRPAPSGDYESSDSDDSSDEESSEDEAPRRKLIRPTFIPKSKRNLPEPTTADPTSAAAIAQRKAEAHNLVESAIRREAVEKNARSKRSLDTDVTYTEPPDDTDDLDPAAERAAWKLRELLRIKRARDAIEKMEKEREEIETRRAMDTDERLKSDLEFVAKQRQEAQDKKGKMGFMQKFYHKGAFYQDDESEVMTRSYATAKVEDEVVNLDLLPKALQVRSLDQLGKRGRTKWTHLAAEDTTNLGREEGYGFAGQAMRKPKKFEDLKGVRDERFMSDREREKRGAERGGVDVRDSGGRDRRRDDRRDDRRDADSYRPSGDRNRRDDDYRRRNRSRSPRRDRYDDKNDRDYDSRRDGRRSDHDREDRRDGDKGGSTYKSRWDDKTDRKRGGDGVHLDEKRRKIDT</sequence>
<feature type="compositionally biased region" description="Polar residues" evidence="2">
    <location>
        <begin position="98"/>
        <end position="115"/>
    </location>
</feature>
<feature type="compositionally biased region" description="Basic and acidic residues" evidence="2">
    <location>
        <begin position="479"/>
        <end position="513"/>
    </location>
</feature>
<dbReference type="OrthoDB" id="1111734at2759"/>
<dbReference type="InterPro" id="IPR033194">
    <property type="entry name" value="MFAP1"/>
</dbReference>
<keyword evidence="5" id="KW-1185">Reference proteome</keyword>
<proteinExistence type="predicted"/>
<feature type="coiled-coil region" evidence="1">
    <location>
        <begin position="258"/>
        <end position="311"/>
    </location>
</feature>
<dbReference type="RefSeq" id="XP_067492091.1">
    <property type="nucleotide sequence ID" value="XM_067633975.1"/>
</dbReference>
<comment type="caution">
    <text evidence="4">The sequence shown here is derived from an EMBL/GenBank/DDBJ whole genome shotgun (WGS) entry which is preliminary data.</text>
</comment>
<protein>
    <recommendedName>
        <fullName evidence="3">Micro-fibrillar-associated protein 1 C-terminal domain-containing protein</fullName>
    </recommendedName>
</protein>
<dbReference type="GeneID" id="93587127"/>
<evidence type="ECO:0000256" key="1">
    <source>
        <dbReference type="SAM" id="Coils"/>
    </source>
</evidence>
<feature type="region of interest" description="Disordered" evidence="2">
    <location>
        <begin position="410"/>
        <end position="546"/>
    </location>
</feature>
<dbReference type="VEuPathDB" id="FungiDB:DFL_004816"/>
<gene>
    <name evidence="4" type="ORF">DFL_004816</name>
</gene>
<feature type="compositionally biased region" description="Basic and acidic residues" evidence="2">
    <location>
        <begin position="223"/>
        <end position="233"/>
    </location>
</feature>
<accession>A0A437A689</accession>
<feature type="compositionally biased region" description="Acidic residues" evidence="2">
    <location>
        <begin position="68"/>
        <end position="83"/>
    </location>
</feature>
<feature type="compositionally biased region" description="Acidic residues" evidence="2">
    <location>
        <begin position="118"/>
        <end position="139"/>
    </location>
</feature>
<dbReference type="AlphaFoldDB" id="A0A437A689"/>
<evidence type="ECO:0000256" key="2">
    <source>
        <dbReference type="SAM" id="MobiDB-lite"/>
    </source>
</evidence>
<feature type="domain" description="Micro-fibrillar-associated protein 1 C-terminal" evidence="3">
    <location>
        <begin position="165"/>
        <end position="383"/>
    </location>
</feature>
<name>A0A437A689_ARTFL</name>
<evidence type="ECO:0000259" key="3">
    <source>
        <dbReference type="Pfam" id="PF06991"/>
    </source>
</evidence>
<dbReference type="STRING" id="97331.A0A437A689"/>
<feature type="compositionally biased region" description="Basic and acidic residues" evidence="2">
    <location>
        <begin position="520"/>
        <end position="546"/>
    </location>
</feature>
<feature type="compositionally biased region" description="Basic and acidic residues" evidence="2">
    <location>
        <begin position="410"/>
        <end position="471"/>
    </location>
</feature>
<dbReference type="EMBL" id="SAEB01000006">
    <property type="protein sequence ID" value="RVD86547.1"/>
    <property type="molecule type" value="Genomic_DNA"/>
</dbReference>
<organism evidence="4 5">
    <name type="scientific">Arthrobotrys flagrans</name>
    <name type="common">Nematode-trapping fungus</name>
    <name type="synonym">Trichothecium flagrans</name>
    <dbReference type="NCBI Taxonomy" id="97331"/>
    <lineage>
        <taxon>Eukaryota</taxon>
        <taxon>Fungi</taxon>
        <taxon>Dikarya</taxon>
        <taxon>Ascomycota</taxon>
        <taxon>Pezizomycotina</taxon>
        <taxon>Orbiliomycetes</taxon>
        <taxon>Orbiliales</taxon>
        <taxon>Orbiliaceae</taxon>
        <taxon>Arthrobotrys</taxon>
    </lineage>
</organism>
<dbReference type="Proteomes" id="UP000283090">
    <property type="component" value="Unassembled WGS sequence"/>
</dbReference>